<dbReference type="GO" id="GO:0008270">
    <property type="term" value="F:zinc ion binding"/>
    <property type="evidence" value="ECO:0007669"/>
    <property type="project" value="UniProtKB-KW"/>
</dbReference>
<dbReference type="PANTHER" id="PTHR47577:SF2">
    <property type="entry name" value="THAP DOMAIN CONTAINING 9"/>
    <property type="match status" value="1"/>
</dbReference>
<feature type="non-terminal residue" evidence="8">
    <location>
        <position position="1"/>
    </location>
</feature>
<dbReference type="Gene3D" id="6.20.210.20">
    <property type="entry name" value="THAP domain"/>
    <property type="match status" value="1"/>
</dbReference>
<dbReference type="Pfam" id="PF21787">
    <property type="entry name" value="TNP-like_RNaseH_N"/>
    <property type="match status" value="1"/>
</dbReference>
<feature type="domain" description="THAP-type" evidence="7">
    <location>
        <begin position="17"/>
        <end position="102"/>
    </location>
</feature>
<dbReference type="InterPro" id="IPR011335">
    <property type="entry name" value="Restrct_endonuc-II-like"/>
</dbReference>
<keyword evidence="4 5" id="KW-0238">DNA-binding</keyword>
<dbReference type="InterPro" id="IPR019080">
    <property type="entry name" value="YqaJ_viral_recombinase"/>
</dbReference>
<evidence type="ECO:0000256" key="2">
    <source>
        <dbReference type="ARBA" id="ARBA00022771"/>
    </source>
</evidence>
<gene>
    <name evidence="8" type="ORF">FWK35_00030814</name>
</gene>
<dbReference type="PROSITE" id="PS50950">
    <property type="entry name" value="ZF_THAP"/>
    <property type="match status" value="1"/>
</dbReference>
<dbReference type="SUPFAM" id="SSF52980">
    <property type="entry name" value="Restriction endonuclease-like"/>
    <property type="match status" value="1"/>
</dbReference>
<dbReference type="AlphaFoldDB" id="A0A6G0W127"/>
<dbReference type="InterPro" id="IPR038441">
    <property type="entry name" value="THAP_Znf_sf"/>
</dbReference>
<dbReference type="Pfam" id="PF21788">
    <property type="entry name" value="TNP-like_GBD"/>
    <property type="match status" value="1"/>
</dbReference>
<keyword evidence="9" id="KW-1185">Reference proteome</keyword>
<evidence type="ECO:0000259" key="7">
    <source>
        <dbReference type="PROSITE" id="PS50950"/>
    </source>
</evidence>
<dbReference type="InterPro" id="IPR011604">
    <property type="entry name" value="PDDEXK-like_dom_sf"/>
</dbReference>
<organism evidence="8 9">
    <name type="scientific">Aphis craccivora</name>
    <name type="common">Cowpea aphid</name>
    <dbReference type="NCBI Taxonomy" id="307492"/>
    <lineage>
        <taxon>Eukaryota</taxon>
        <taxon>Metazoa</taxon>
        <taxon>Ecdysozoa</taxon>
        <taxon>Arthropoda</taxon>
        <taxon>Hexapoda</taxon>
        <taxon>Insecta</taxon>
        <taxon>Pterygota</taxon>
        <taxon>Neoptera</taxon>
        <taxon>Paraneoptera</taxon>
        <taxon>Hemiptera</taxon>
        <taxon>Sternorrhyncha</taxon>
        <taxon>Aphidomorpha</taxon>
        <taxon>Aphidoidea</taxon>
        <taxon>Aphididae</taxon>
        <taxon>Aphidini</taxon>
        <taxon>Aphis</taxon>
        <taxon>Aphis</taxon>
    </lineage>
</organism>
<dbReference type="Pfam" id="PF21789">
    <property type="entry name" value="TNP-like_RNaseH_C"/>
    <property type="match status" value="1"/>
</dbReference>
<comment type="caution">
    <text evidence="8">The sequence shown here is derived from an EMBL/GenBank/DDBJ whole genome shotgun (WGS) entry which is preliminary data.</text>
</comment>
<keyword evidence="2 5" id="KW-0863">Zinc-finger</keyword>
<dbReference type="EMBL" id="VUJU01009752">
    <property type="protein sequence ID" value="KAF0717889.1"/>
    <property type="molecule type" value="Genomic_DNA"/>
</dbReference>
<dbReference type="GO" id="GO:0003677">
    <property type="term" value="F:DNA binding"/>
    <property type="evidence" value="ECO:0007669"/>
    <property type="project" value="UniProtKB-UniRule"/>
</dbReference>
<evidence type="ECO:0000256" key="1">
    <source>
        <dbReference type="ARBA" id="ARBA00022723"/>
    </source>
</evidence>
<evidence type="ECO:0000256" key="3">
    <source>
        <dbReference type="ARBA" id="ARBA00022833"/>
    </source>
</evidence>
<dbReference type="SMART" id="SM00980">
    <property type="entry name" value="THAP"/>
    <property type="match status" value="1"/>
</dbReference>
<evidence type="ECO:0000256" key="5">
    <source>
        <dbReference type="PROSITE-ProRule" id="PRU00309"/>
    </source>
</evidence>
<dbReference type="CDD" id="cd22343">
    <property type="entry name" value="PDDEXK_lambda_exonuclease-like"/>
    <property type="match status" value="1"/>
</dbReference>
<dbReference type="InterPro" id="IPR048367">
    <property type="entry name" value="TNP-like_RNaseH_C"/>
</dbReference>
<dbReference type="Pfam" id="PF12017">
    <property type="entry name" value="Tnp_P_element"/>
    <property type="match status" value="1"/>
</dbReference>
<sequence>EAIDKLEREGTQLTNRIHKRGNCFVCNRARTSSSKLLDITFHKFPSDQTVRNKWLNFVIENNSDVNNITQHSLLCSSHFDQSLFINHKNTRRLSKTAVPNIKISRVKSVIGKNISCEGVSPFDESLQSNINLDMSLENSSVNKDMKSSYLAAASIVSDKDTPKRLFLKRGVCKLFGEVEIKNKKLKLLQQSLKRANKKIATLKSIIVQLKNQNLLTDDASDILLDSFGKYKDLITNWSKKNINKKCPKKYSPTVRQFALSLHLFSAKAYNYVRKQFNTILPHARTLSKWYSHVDAKPGFTNESLKNLALKVKCSTVPVVCTLMLDEMAIRQHLEFDGKTYYGGVDLGTGMDNDNLEKAKQCLVFMVVSINENWKIPIGYFLITNLNGSQKAELTKHALNLLKDTGISVVSLTFDGCSSNLTMARLLGCDLNISTLKTKFDDVVIFLDAAHMIKLVRNAFGDKEIFKDSDGNLIDFNFVKQLFVLQENEGCHMANKLRKSHIYFFKQKMKVKLASQLLSQSVADALKFCKYNLGLEEFKNVDGTVKFIEMFNASFDILNSRSIRCFENKKAICDDNIDQIIAFTDLMTNYIKGLKVKEKEMFVPILDSNRRTGFFGFIVCLNSALSLYESLIKPKKIDHIKMYKTSQDHLELFFGSVRALGGFNNNPTSRQFQSAYKKLVVHSTNIENFNTGNWIPLENIDILHYSSSDPIKTININTINHNIDSISREENVQEVDSYINDHDYIFTQNITSNFSKEVTIYIAGFVVHKLSSTINCETCLHSLGLIYPSDDIIIICLQTEKILKSYNFENQKINSLYLQSKVLYHFYNSNIFNSLKFHSSESNSPLSDHVTLLIKSISSTYIKLKVNYNIKSHNETTSLRMWYNKLTLFKGQNVTTKAMEYGKMMEDIARKKFETLTNFKVLNCGLFIDKDKPYLAASPDGLVGDTALLEIKCPLSTKDTIDIQV</sequence>
<dbReference type="Gene3D" id="3.90.320.10">
    <property type="match status" value="1"/>
</dbReference>
<evidence type="ECO:0000313" key="8">
    <source>
        <dbReference type="EMBL" id="KAF0717889.1"/>
    </source>
</evidence>
<keyword evidence="1" id="KW-0479">Metal-binding</keyword>
<keyword evidence="3" id="KW-0862">Zinc</keyword>
<evidence type="ECO:0000256" key="4">
    <source>
        <dbReference type="ARBA" id="ARBA00023125"/>
    </source>
</evidence>
<dbReference type="GO" id="GO:0006281">
    <property type="term" value="P:DNA repair"/>
    <property type="evidence" value="ECO:0007669"/>
    <property type="project" value="UniProtKB-ARBA"/>
</dbReference>
<dbReference type="Pfam" id="PF09588">
    <property type="entry name" value="YqaJ"/>
    <property type="match status" value="1"/>
</dbReference>
<dbReference type="Pfam" id="PF05485">
    <property type="entry name" value="THAP"/>
    <property type="match status" value="1"/>
</dbReference>
<accession>A0A6G0W127</accession>
<dbReference type="PANTHER" id="PTHR47577">
    <property type="entry name" value="THAP DOMAIN-CONTAINING PROTEIN 6"/>
    <property type="match status" value="1"/>
</dbReference>
<dbReference type="InterPro" id="IPR021896">
    <property type="entry name" value="THAP9-like_HTH"/>
</dbReference>
<feature type="non-terminal residue" evidence="8">
    <location>
        <position position="964"/>
    </location>
</feature>
<dbReference type="InterPro" id="IPR006612">
    <property type="entry name" value="THAP_Znf"/>
</dbReference>
<evidence type="ECO:0000256" key="6">
    <source>
        <dbReference type="SAM" id="Coils"/>
    </source>
</evidence>
<dbReference type="InterPro" id="IPR048366">
    <property type="entry name" value="TNP-like_GBD"/>
</dbReference>
<keyword evidence="6" id="KW-0175">Coiled coil</keyword>
<dbReference type="InterPro" id="IPR048365">
    <property type="entry name" value="TNP-like_RNaseH_N"/>
</dbReference>
<dbReference type="OrthoDB" id="6627344at2759"/>
<proteinExistence type="predicted"/>
<dbReference type="Proteomes" id="UP000478052">
    <property type="component" value="Unassembled WGS sequence"/>
</dbReference>
<dbReference type="SUPFAM" id="SSF57716">
    <property type="entry name" value="Glucocorticoid receptor-like (DNA-binding domain)"/>
    <property type="match status" value="1"/>
</dbReference>
<protein>
    <submittedName>
        <fullName evidence="8">THAP-type domain-containing protein</fullName>
    </submittedName>
</protein>
<dbReference type="SMART" id="SM00692">
    <property type="entry name" value="DM3"/>
    <property type="match status" value="1"/>
</dbReference>
<evidence type="ECO:0000313" key="9">
    <source>
        <dbReference type="Proteomes" id="UP000478052"/>
    </source>
</evidence>
<feature type="coiled-coil region" evidence="6">
    <location>
        <begin position="178"/>
        <end position="212"/>
    </location>
</feature>
<reference evidence="8 9" key="1">
    <citation type="submission" date="2019-08" db="EMBL/GenBank/DDBJ databases">
        <title>Whole genome of Aphis craccivora.</title>
        <authorList>
            <person name="Voronova N.V."/>
            <person name="Shulinski R.S."/>
            <person name="Bandarenka Y.V."/>
            <person name="Zhorov D.G."/>
            <person name="Warner D."/>
        </authorList>
    </citation>
    <scope>NUCLEOTIDE SEQUENCE [LARGE SCALE GENOMIC DNA]</scope>
    <source>
        <strain evidence="8">180601</strain>
        <tissue evidence="8">Whole Body</tissue>
    </source>
</reference>
<name>A0A6G0W127_APHCR</name>